<dbReference type="InterPro" id="IPR041872">
    <property type="entry name" value="Anticodon_Met"/>
</dbReference>
<dbReference type="InterPro" id="IPR023458">
    <property type="entry name" value="Met-tRNA_ligase_1"/>
</dbReference>
<protein>
    <recommendedName>
        <fullName evidence="1">Methionyl-tRNA synthetase anticodon-binding domain-containing protein</fullName>
    </recommendedName>
</protein>
<organism evidence="2 3">
    <name type="scientific">Dibothriocephalus latus</name>
    <name type="common">Fish tapeworm</name>
    <name type="synonym">Diphyllobothrium latum</name>
    <dbReference type="NCBI Taxonomy" id="60516"/>
    <lineage>
        <taxon>Eukaryota</taxon>
        <taxon>Metazoa</taxon>
        <taxon>Spiralia</taxon>
        <taxon>Lophotrochozoa</taxon>
        <taxon>Platyhelminthes</taxon>
        <taxon>Cestoda</taxon>
        <taxon>Eucestoda</taxon>
        <taxon>Diphyllobothriidea</taxon>
        <taxon>Diphyllobothriidae</taxon>
        <taxon>Dibothriocephalus</taxon>
    </lineage>
</organism>
<accession>A0A3P6S3P8</accession>
<name>A0A3P6S3P8_DIBLA</name>
<dbReference type="GO" id="GO:0004825">
    <property type="term" value="F:methionine-tRNA ligase activity"/>
    <property type="evidence" value="ECO:0007669"/>
    <property type="project" value="InterPro"/>
</dbReference>
<dbReference type="GO" id="GO:0005829">
    <property type="term" value="C:cytosol"/>
    <property type="evidence" value="ECO:0007669"/>
    <property type="project" value="TreeGrafter"/>
</dbReference>
<evidence type="ECO:0000313" key="2">
    <source>
        <dbReference type="EMBL" id="VDK49741.1"/>
    </source>
</evidence>
<keyword evidence="3" id="KW-1185">Reference proteome</keyword>
<dbReference type="PANTHER" id="PTHR45765">
    <property type="entry name" value="METHIONINE--TRNA LIGASE"/>
    <property type="match status" value="1"/>
</dbReference>
<dbReference type="Proteomes" id="UP000281553">
    <property type="component" value="Unassembled WGS sequence"/>
</dbReference>
<dbReference type="GO" id="GO:0005524">
    <property type="term" value="F:ATP binding"/>
    <property type="evidence" value="ECO:0007669"/>
    <property type="project" value="InterPro"/>
</dbReference>
<evidence type="ECO:0000259" key="1">
    <source>
        <dbReference type="Pfam" id="PF19303"/>
    </source>
</evidence>
<proteinExistence type="predicted"/>
<dbReference type="Pfam" id="PF19303">
    <property type="entry name" value="Anticodon_3"/>
    <property type="match status" value="1"/>
</dbReference>
<dbReference type="SUPFAM" id="SSF47323">
    <property type="entry name" value="Anticodon-binding domain of a subclass of class I aminoacyl-tRNA synthetases"/>
    <property type="match status" value="1"/>
</dbReference>
<gene>
    <name evidence="2" type="ORF">DILT_LOCUS1748</name>
</gene>
<dbReference type="PANTHER" id="PTHR45765:SF1">
    <property type="entry name" value="METHIONINE--TRNA LIGASE, CYTOPLASMIC"/>
    <property type="match status" value="1"/>
</dbReference>
<evidence type="ECO:0000313" key="3">
    <source>
        <dbReference type="Proteomes" id="UP000281553"/>
    </source>
</evidence>
<dbReference type="GO" id="GO:0006431">
    <property type="term" value="P:methionyl-tRNA aminoacylation"/>
    <property type="evidence" value="ECO:0007669"/>
    <property type="project" value="TreeGrafter"/>
</dbReference>
<dbReference type="AlphaFoldDB" id="A0A3P6S3P8"/>
<feature type="domain" description="Methionyl-tRNA synthetase anticodon-binding" evidence="1">
    <location>
        <begin position="6"/>
        <end position="60"/>
    </location>
</feature>
<dbReference type="EMBL" id="UYRU01014012">
    <property type="protein sequence ID" value="VDK49741.1"/>
    <property type="molecule type" value="Genomic_DNA"/>
</dbReference>
<dbReference type="InterPro" id="IPR009080">
    <property type="entry name" value="tRNAsynth_Ia_anticodon-bd"/>
</dbReference>
<sequence>MKNMQPDDVTFLARVNGILKKYLTCMELCHLRDALRHLLSISRLGNVYFQTQQPWVLFKNADTV</sequence>
<reference evidence="2 3" key="1">
    <citation type="submission" date="2018-11" db="EMBL/GenBank/DDBJ databases">
        <authorList>
            <consortium name="Pathogen Informatics"/>
        </authorList>
    </citation>
    <scope>NUCLEOTIDE SEQUENCE [LARGE SCALE GENOMIC DNA]</scope>
</reference>
<dbReference type="GO" id="GO:0017101">
    <property type="term" value="C:aminoacyl-tRNA synthetase multienzyme complex"/>
    <property type="evidence" value="ECO:0007669"/>
    <property type="project" value="TreeGrafter"/>
</dbReference>
<dbReference type="OrthoDB" id="5844513at2759"/>
<dbReference type="Gene3D" id="1.10.730.10">
    <property type="entry name" value="Isoleucyl-tRNA Synthetase, Domain 1"/>
    <property type="match status" value="1"/>
</dbReference>